<dbReference type="InterPro" id="IPR006634">
    <property type="entry name" value="TLC-dom"/>
</dbReference>
<dbReference type="GO" id="GO:0016020">
    <property type="term" value="C:membrane"/>
    <property type="evidence" value="ECO:0007669"/>
    <property type="project" value="UniProtKB-SubCell"/>
</dbReference>
<dbReference type="InterPro" id="IPR050846">
    <property type="entry name" value="TLCD"/>
</dbReference>
<dbReference type="Pfam" id="PF03798">
    <property type="entry name" value="TRAM_LAG1_CLN8"/>
    <property type="match status" value="1"/>
</dbReference>
<feature type="transmembrane region" description="Helical" evidence="6">
    <location>
        <begin position="20"/>
        <end position="38"/>
    </location>
</feature>
<feature type="transmembrane region" description="Helical" evidence="6">
    <location>
        <begin position="172"/>
        <end position="191"/>
    </location>
</feature>
<evidence type="ECO:0000259" key="7">
    <source>
        <dbReference type="Pfam" id="PF03798"/>
    </source>
</evidence>
<gene>
    <name evidence="8" type="ORF">LSP00402_LOCUS4527</name>
</gene>
<feature type="transmembrane region" description="Helical" evidence="6">
    <location>
        <begin position="247"/>
        <end position="267"/>
    </location>
</feature>
<feature type="transmembrane region" description="Helical" evidence="6">
    <location>
        <begin position="124"/>
        <end position="142"/>
    </location>
</feature>
<dbReference type="PANTHER" id="PTHR13439:SF0">
    <property type="entry name" value="TOPOISOMERASE I DAMAGE AFFECTED PROTEIN 4"/>
    <property type="match status" value="1"/>
</dbReference>
<dbReference type="PANTHER" id="PTHR13439">
    <property type="entry name" value="CT120 PROTEIN"/>
    <property type="match status" value="1"/>
</dbReference>
<accession>A0A7S2X9S3</accession>
<evidence type="ECO:0000256" key="3">
    <source>
        <dbReference type="ARBA" id="ARBA00022989"/>
    </source>
</evidence>
<evidence type="ECO:0000256" key="4">
    <source>
        <dbReference type="ARBA" id="ARBA00023136"/>
    </source>
</evidence>
<keyword evidence="4 6" id="KW-0472">Membrane</keyword>
<sequence length="302" mass="33329">MAPASGLDMAEVGAHGKIVLYYVLGLLAFHFGIHLLSLRMSPAYRALPLPGGKKDDNSSKNNGNKHEDVPSMPIVGTQPQVLTCQDLIVVPVATAICLFYLGACFNIPNTLPNRWFGQSPLFEYGAYLHCAFAVYEMIVYSICGKTIEFYLHHVFVFNVYFFGVALHSVQFYLAWAGLVEVTNIPLSSISIMGRLHMKKNPLYLLSGVGLYVSYVLSRLISMALALGGLCADMYHHPAETWGECSKSHISFCVLSCFIVYAMSAFWFKKIHNGLMKHLNGKGTEGGAELDKMTVPMSKPKEA</sequence>
<dbReference type="GO" id="GO:0005783">
    <property type="term" value="C:endoplasmic reticulum"/>
    <property type="evidence" value="ECO:0007669"/>
    <property type="project" value="TreeGrafter"/>
</dbReference>
<evidence type="ECO:0000256" key="2">
    <source>
        <dbReference type="ARBA" id="ARBA00022692"/>
    </source>
</evidence>
<protein>
    <recommendedName>
        <fullName evidence="7">TLC domain-containing protein</fullName>
    </recommendedName>
</protein>
<feature type="region of interest" description="Disordered" evidence="5">
    <location>
        <begin position="51"/>
        <end position="71"/>
    </location>
</feature>
<feature type="compositionally biased region" description="Basic and acidic residues" evidence="5">
    <location>
        <begin position="52"/>
        <end position="69"/>
    </location>
</feature>
<organism evidence="8">
    <name type="scientific">Lotharella oceanica</name>
    <dbReference type="NCBI Taxonomy" id="641309"/>
    <lineage>
        <taxon>Eukaryota</taxon>
        <taxon>Sar</taxon>
        <taxon>Rhizaria</taxon>
        <taxon>Cercozoa</taxon>
        <taxon>Chlorarachniophyceae</taxon>
        <taxon>Lotharella</taxon>
    </lineage>
</organism>
<proteinExistence type="predicted"/>
<feature type="transmembrane region" description="Helical" evidence="6">
    <location>
        <begin position="87"/>
        <end position="108"/>
    </location>
</feature>
<evidence type="ECO:0000256" key="6">
    <source>
        <dbReference type="SAM" id="Phobius"/>
    </source>
</evidence>
<evidence type="ECO:0000313" key="8">
    <source>
        <dbReference type="EMBL" id="CAD9753084.1"/>
    </source>
</evidence>
<feature type="transmembrane region" description="Helical" evidence="6">
    <location>
        <begin position="149"/>
        <end position="166"/>
    </location>
</feature>
<evidence type="ECO:0000256" key="5">
    <source>
        <dbReference type="SAM" id="MobiDB-lite"/>
    </source>
</evidence>
<feature type="domain" description="TLC" evidence="7">
    <location>
        <begin position="96"/>
        <end position="270"/>
    </location>
</feature>
<evidence type="ECO:0000256" key="1">
    <source>
        <dbReference type="ARBA" id="ARBA00004141"/>
    </source>
</evidence>
<dbReference type="AlphaFoldDB" id="A0A7S2X9S3"/>
<dbReference type="GO" id="GO:0055088">
    <property type="term" value="P:lipid homeostasis"/>
    <property type="evidence" value="ECO:0007669"/>
    <property type="project" value="TreeGrafter"/>
</dbReference>
<reference evidence="8" key="1">
    <citation type="submission" date="2021-01" db="EMBL/GenBank/DDBJ databases">
        <authorList>
            <person name="Corre E."/>
            <person name="Pelletier E."/>
            <person name="Niang G."/>
            <person name="Scheremetjew M."/>
            <person name="Finn R."/>
            <person name="Kale V."/>
            <person name="Holt S."/>
            <person name="Cochrane G."/>
            <person name="Meng A."/>
            <person name="Brown T."/>
            <person name="Cohen L."/>
        </authorList>
    </citation>
    <scope>NUCLEOTIDE SEQUENCE</scope>
    <source>
        <strain evidence="8">CCMP622</strain>
    </source>
</reference>
<feature type="transmembrane region" description="Helical" evidence="6">
    <location>
        <begin position="203"/>
        <end position="227"/>
    </location>
</feature>
<keyword evidence="3 6" id="KW-1133">Transmembrane helix</keyword>
<keyword evidence="2 6" id="KW-0812">Transmembrane</keyword>
<name>A0A7S2X9S3_9EUKA</name>
<dbReference type="EMBL" id="HBHP01007312">
    <property type="protein sequence ID" value="CAD9753084.1"/>
    <property type="molecule type" value="Transcribed_RNA"/>
</dbReference>
<comment type="subcellular location">
    <subcellularLocation>
        <location evidence="1">Membrane</location>
        <topology evidence="1">Multi-pass membrane protein</topology>
    </subcellularLocation>
</comment>